<sequence length="218" mass="24730">MANSTTEAEYIAASHCCGQVLWLQNQLLDYGYNFMRTKIHIDNESTISVIKNPVSHSKTKHIEIRFHFIRDSYEKKLIEMVKIHTDNNVADLLTKAFDVTRFEFLIASIVDTSVPSVLVVNHTTNGHQFTMSNRHQELASPKQTALALASPKQTAIGKDFPNPFMAGSLPKTIKQSNDPPFSRGYTLGSGKDSLELMELMAHYTQIVCFVRKKNREIW</sequence>
<name>A0ABQ5A7P5_9ASTR</name>
<dbReference type="PANTHER" id="PTHR11439">
    <property type="entry name" value="GAG-POL-RELATED RETROTRANSPOSON"/>
    <property type="match status" value="1"/>
</dbReference>
<reference evidence="1" key="1">
    <citation type="journal article" date="2022" name="Int. J. Mol. Sci.">
        <title>Draft Genome of Tanacetum Coccineum: Genomic Comparison of Closely Related Tanacetum-Family Plants.</title>
        <authorList>
            <person name="Yamashiro T."/>
            <person name="Shiraishi A."/>
            <person name="Nakayama K."/>
            <person name="Satake H."/>
        </authorList>
    </citation>
    <scope>NUCLEOTIDE SEQUENCE</scope>
</reference>
<keyword evidence="2" id="KW-1185">Reference proteome</keyword>
<gene>
    <name evidence="1" type="ORF">Tco_0819825</name>
</gene>
<protein>
    <submittedName>
        <fullName evidence="1">Uncharacterized protein</fullName>
    </submittedName>
</protein>
<comment type="caution">
    <text evidence="1">The sequence shown here is derived from an EMBL/GenBank/DDBJ whole genome shotgun (WGS) entry which is preliminary data.</text>
</comment>
<reference evidence="1" key="2">
    <citation type="submission" date="2022-01" db="EMBL/GenBank/DDBJ databases">
        <authorList>
            <person name="Yamashiro T."/>
            <person name="Shiraishi A."/>
            <person name="Satake H."/>
            <person name="Nakayama K."/>
        </authorList>
    </citation>
    <scope>NUCLEOTIDE SEQUENCE</scope>
</reference>
<evidence type="ECO:0000313" key="2">
    <source>
        <dbReference type="Proteomes" id="UP001151760"/>
    </source>
</evidence>
<proteinExistence type="predicted"/>
<evidence type="ECO:0000313" key="1">
    <source>
        <dbReference type="EMBL" id="GJS98655.1"/>
    </source>
</evidence>
<dbReference type="Proteomes" id="UP001151760">
    <property type="component" value="Unassembled WGS sequence"/>
</dbReference>
<dbReference type="CDD" id="cd09272">
    <property type="entry name" value="RNase_HI_RT_Ty1"/>
    <property type="match status" value="1"/>
</dbReference>
<accession>A0ABQ5A7P5</accession>
<organism evidence="1 2">
    <name type="scientific">Tanacetum coccineum</name>
    <dbReference type="NCBI Taxonomy" id="301880"/>
    <lineage>
        <taxon>Eukaryota</taxon>
        <taxon>Viridiplantae</taxon>
        <taxon>Streptophyta</taxon>
        <taxon>Embryophyta</taxon>
        <taxon>Tracheophyta</taxon>
        <taxon>Spermatophyta</taxon>
        <taxon>Magnoliopsida</taxon>
        <taxon>eudicotyledons</taxon>
        <taxon>Gunneridae</taxon>
        <taxon>Pentapetalae</taxon>
        <taxon>asterids</taxon>
        <taxon>campanulids</taxon>
        <taxon>Asterales</taxon>
        <taxon>Asteraceae</taxon>
        <taxon>Asteroideae</taxon>
        <taxon>Anthemideae</taxon>
        <taxon>Anthemidinae</taxon>
        <taxon>Tanacetum</taxon>
    </lineage>
</organism>
<dbReference type="PANTHER" id="PTHR11439:SF495">
    <property type="entry name" value="REVERSE TRANSCRIPTASE, RNA-DEPENDENT DNA POLYMERASE-RELATED"/>
    <property type="match status" value="1"/>
</dbReference>
<dbReference type="EMBL" id="BQNB010012060">
    <property type="protein sequence ID" value="GJS98655.1"/>
    <property type="molecule type" value="Genomic_DNA"/>
</dbReference>